<keyword evidence="4 6" id="KW-1133">Transmembrane helix</keyword>
<dbReference type="InterPro" id="IPR011701">
    <property type="entry name" value="MFS"/>
</dbReference>
<comment type="subcellular location">
    <subcellularLocation>
        <location evidence="1">Cell membrane</location>
        <topology evidence="1">Multi-pass membrane protein</topology>
    </subcellularLocation>
</comment>
<evidence type="ECO:0000256" key="1">
    <source>
        <dbReference type="ARBA" id="ARBA00004651"/>
    </source>
</evidence>
<feature type="domain" description="Major facilitator superfamily (MFS) profile" evidence="7">
    <location>
        <begin position="1"/>
        <end position="196"/>
    </location>
</feature>
<feature type="transmembrane region" description="Helical" evidence="6">
    <location>
        <begin position="116"/>
        <end position="135"/>
    </location>
</feature>
<dbReference type="EMBL" id="JARJBC010000012">
    <property type="protein sequence ID" value="MDF3291504.1"/>
    <property type="molecule type" value="Genomic_DNA"/>
</dbReference>
<dbReference type="PANTHER" id="PTHR42688">
    <property type="entry name" value="CONSERVED PROTEIN"/>
    <property type="match status" value="1"/>
</dbReference>
<evidence type="ECO:0000256" key="5">
    <source>
        <dbReference type="ARBA" id="ARBA00023136"/>
    </source>
</evidence>
<evidence type="ECO:0000256" key="3">
    <source>
        <dbReference type="ARBA" id="ARBA00022692"/>
    </source>
</evidence>
<evidence type="ECO:0000313" key="8">
    <source>
        <dbReference type="EMBL" id="MDF3291504.1"/>
    </source>
</evidence>
<evidence type="ECO:0000259" key="7">
    <source>
        <dbReference type="PROSITE" id="PS50850"/>
    </source>
</evidence>
<dbReference type="Pfam" id="PF07690">
    <property type="entry name" value="MFS_1"/>
    <property type="match status" value="1"/>
</dbReference>
<evidence type="ECO:0000256" key="6">
    <source>
        <dbReference type="SAM" id="Phobius"/>
    </source>
</evidence>
<evidence type="ECO:0000313" key="9">
    <source>
        <dbReference type="Proteomes" id="UP001216579"/>
    </source>
</evidence>
<feature type="transmembrane region" description="Helical" evidence="6">
    <location>
        <begin position="147"/>
        <end position="169"/>
    </location>
</feature>
<keyword evidence="5 6" id="KW-0472">Membrane</keyword>
<evidence type="ECO:0000256" key="4">
    <source>
        <dbReference type="ARBA" id="ARBA00022989"/>
    </source>
</evidence>
<sequence length="203" mass="19784">MTAARAALPPWRFVVSFGVVSLLADFVYEGARSVTGPLLGSLGGSAAVIGVVTGAGDAAVPVLYAGVMLADALSALATGWAYDRIGVRALVALPLLTAAVPALAFTGTVAVAVGGALAWGAALGVQESTLLATVADLVPAARRATAYGVFAGVVGAATLVGGALTGTLYGYSVRALVGTVAATQAAALVLLAVARRSGRMAGC</sequence>
<proteinExistence type="predicted"/>
<dbReference type="Gene3D" id="1.20.1250.20">
    <property type="entry name" value="MFS general substrate transporter like domains"/>
    <property type="match status" value="1"/>
</dbReference>
<feature type="transmembrane region" description="Helical" evidence="6">
    <location>
        <begin position="175"/>
        <end position="194"/>
    </location>
</feature>
<keyword evidence="9" id="KW-1185">Reference proteome</keyword>
<protein>
    <recommendedName>
        <fullName evidence="7">Major facilitator superfamily (MFS) profile domain-containing protein</fullName>
    </recommendedName>
</protein>
<dbReference type="RefSeq" id="WP_276094678.1">
    <property type="nucleotide sequence ID" value="NZ_JARJBC010000012.1"/>
</dbReference>
<keyword evidence="2" id="KW-1003">Cell membrane</keyword>
<dbReference type="InterPro" id="IPR052425">
    <property type="entry name" value="Uncharacterized_MFS-type"/>
</dbReference>
<dbReference type="InterPro" id="IPR020846">
    <property type="entry name" value="MFS_dom"/>
</dbReference>
<dbReference type="SUPFAM" id="SSF103473">
    <property type="entry name" value="MFS general substrate transporter"/>
    <property type="match status" value="1"/>
</dbReference>
<keyword evidence="3 6" id="KW-0812">Transmembrane</keyword>
<comment type="caution">
    <text evidence="8">The sequence shown here is derived from an EMBL/GenBank/DDBJ whole genome shotgun (WGS) entry which is preliminary data.</text>
</comment>
<dbReference type="Proteomes" id="UP001216579">
    <property type="component" value="Unassembled WGS sequence"/>
</dbReference>
<dbReference type="PROSITE" id="PS50850">
    <property type="entry name" value="MFS"/>
    <property type="match status" value="1"/>
</dbReference>
<gene>
    <name evidence="8" type="ORF">P3G67_20160</name>
</gene>
<feature type="transmembrane region" description="Helical" evidence="6">
    <location>
        <begin position="12"/>
        <end position="31"/>
    </location>
</feature>
<reference evidence="8 9" key="1">
    <citation type="submission" date="2023-03" db="EMBL/GenBank/DDBJ databases">
        <title>Draft genome sequence of Streptomyces sp. RB6PN23 isolated from peat swamp forest in Thailand.</title>
        <authorList>
            <person name="Klaysubun C."/>
            <person name="Duangmal K."/>
        </authorList>
    </citation>
    <scope>NUCLEOTIDE SEQUENCE [LARGE SCALE GENOMIC DNA]</scope>
    <source>
        <strain evidence="8 9">RB6PN23</strain>
    </source>
</reference>
<dbReference type="InterPro" id="IPR036259">
    <property type="entry name" value="MFS_trans_sf"/>
</dbReference>
<evidence type="ECO:0000256" key="2">
    <source>
        <dbReference type="ARBA" id="ARBA00022475"/>
    </source>
</evidence>
<dbReference type="PANTHER" id="PTHR42688:SF1">
    <property type="entry name" value="BLR5212 PROTEIN"/>
    <property type="match status" value="1"/>
</dbReference>
<name>A0ABT5ZPK6_9ACTN</name>
<organism evidence="8 9">
    <name type="scientific">Streptomyces silvisoli</name>
    <dbReference type="NCBI Taxonomy" id="3034235"/>
    <lineage>
        <taxon>Bacteria</taxon>
        <taxon>Bacillati</taxon>
        <taxon>Actinomycetota</taxon>
        <taxon>Actinomycetes</taxon>
        <taxon>Kitasatosporales</taxon>
        <taxon>Streptomycetaceae</taxon>
        <taxon>Streptomyces</taxon>
    </lineage>
</organism>
<accession>A0ABT5ZPK6</accession>
<feature type="transmembrane region" description="Helical" evidence="6">
    <location>
        <begin position="89"/>
        <end position="110"/>
    </location>
</feature>